<evidence type="ECO:0000313" key="3">
    <source>
        <dbReference type="Proteomes" id="UP000091926"/>
    </source>
</evidence>
<dbReference type="GO" id="GO:0015074">
    <property type="term" value="P:DNA integration"/>
    <property type="evidence" value="ECO:0007669"/>
    <property type="project" value="InterPro"/>
</dbReference>
<dbReference type="Gene3D" id="3.30.420.10">
    <property type="entry name" value="Ribonuclease H-like superfamily/Ribonuclease H"/>
    <property type="match status" value="1"/>
</dbReference>
<reference evidence="2 3" key="1">
    <citation type="submission" date="2016-06" db="EMBL/GenBank/DDBJ databases">
        <title>Complete genome sequences of Bordetella bronchialis and Bordetella flabilis.</title>
        <authorList>
            <person name="LiPuma J.J."/>
            <person name="Spilker T."/>
        </authorList>
    </citation>
    <scope>NUCLEOTIDE SEQUENCE [LARGE SCALE GENOMIC DNA]</scope>
    <source>
        <strain evidence="2 3">AU10664</strain>
    </source>
</reference>
<keyword evidence="3" id="KW-1185">Reference proteome</keyword>
<feature type="domain" description="Integrase catalytic" evidence="1">
    <location>
        <begin position="1"/>
        <end position="87"/>
    </location>
</feature>
<dbReference type="PANTHER" id="PTHR47515:SF1">
    <property type="entry name" value="BLR2054 PROTEIN"/>
    <property type="match status" value="1"/>
</dbReference>
<proteinExistence type="predicted"/>
<gene>
    <name evidence="2" type="ORF">BAU07_13340</name>
</gene>
<dbReference type="OrthoDB" id="9816028at2"/>
<evidence type="ECO:0000313" key="2">
    <source>
        <dbReference type="EMBL" id="ANN77942.1"/>
    </source>
</evidence>
<organism evidence="2 3">
    <name type="scientific">Bordetella flabilis</name>
    <dbReference type="NCBI Taxonomy" id="463014"/>
    <lineage>
        <taxon>Bacteria</taxon>
        <taxon>Pseudomonadati</taxon>
        <taxon>Pseudomonadota</taxon>
        <taxon>Betaproteobacteria</taxon>
        <taxon>Burkholderiales</taxon>
        <taxon>Alcaligenaceae</taxon>
        <taxon>Bordetella</taxon>
    </lineage>
</organism>
<dbReference type="KEGG" id="bfz:BAU07_13340"/>
<evidence type="ECO:0000259" key="1">
    <source>
        <dbReference type="PROSITE" id="PS50994"/>
    </source>
</evidence>
<dbReference type="STRING" id="463014.BAU07_13340"/>
<name>A0A193GD40_9BORD</name>
<dbReference type="InterPro" id="IPR012337">
    <property type="entry name" value="RNaseH-like_sf"/>
</dbReference>
<dbReference type="Proteomes" id="UP000091926">
    <property type="component" value="Chromosome"/>
</dbReference>
<dbReference type="PANTHER" id="PTHR47515">
    <property type="entry name" value="LOW CALCIUM RESPONSE LOCUS PROTEIN T"/>
    <property type="match status" value="1"/>
</dbReference>
<dbReference type="Pfam" id="PF13683">
    <property type="entry name" value="rve_3"/>
    <property type="match status" value="1"/>
</dbReference>
<dbReference type="GO" id="GO:0003676">
    <property type="term" value="F:nucleic acid binding"/>
    <property type="evidence" value="ECO:0007669"/>
    <property type="project" value="InterPro"/>
</dbReference>
<dbReference type="AlphaFoldDB" id="A0A193GD40"/>
<dbReference type="SUPFAM" id="SSF53098">
    <property type="entry name" value="Ribonuclease H-like"/>
    <property type="match status" value="1"/>
</dbReference>
<accession>A0A193GD40</accession>
<sequence>MFAKRGTPHAIKADNVSELISKAMAHGRTSGVAIDFSRPGKRTDKARCESFNKRFRPEYLNSHWFLSFADAKEKIDAWRPYYNEVET</sequence>
<dbReference type="PROSITE" id="PS50994">
    <property type="entry name" value="INTEGRASE"/>
    <property type="match status" value="1"/>
</dbReference>
<dbReference type="InterPro" id="IPR001584">
    <property type="entry name" value="Integrase_cat-core"/>
</dbReference>
<protein>
    <recommendedName>
        <fullName evidence="1">Integrase catalytic domain-containing protein</fullName>
    </recommendedName>
</protein>
<dbReference type="EMBL" id="CP016172">
    <property type="protein sequence ID" value="ANN77942.1"/>
    <property type="molecule type" value="Genomic_DNA"/>
</dbReference>
<dbReference type="InterPro" id="IPR036397">
    <property type="entry name" value="RNaseH_sf"/>
</dbReference>